<proteinExistence type="predicted"/>
<protein>
    <recommendedName>
        <fullName evidence="1">Metallo-beta-lactamase domain-containing protein</fullName>
    </recommendedName>
</protein>
<dbReference type="STRING" id="1453497.AT15_00125"/>
<keyword evidence="3" id="KW-1185">Reference proteome</keyword>
<dbReference type="SUPFAM" id="SSF56281">
    <property type="entry name" value="Metallo-hydrolase/oxidoreductase"/>
    <property type="match status" value="1"/>
</dbReference>
<dbReference type="SMART" id="SM00849">
    <property type="entry name" value="Lactamase_B"/>
    <property type="match status" value="1"/>
</dbReference>
<dbReference type="InterPro" id="IPR036866">
    <property type="entry name" value="RibonucZ/Hydroxyglut_hydro"/>
</dbReference>
<name>A0A182C8P3_9BACT</name>
<evidence type="ECO:0000313" key="3">
    <source>
        <dbReference type="Proteomes" id="UP000077339"/>
    </source>
</evidence>
<feature type="domain" description="Metallo-beta-lactamase" evidence="1">
    <location>
        <begin position="19"/>
        <end position="235"/>
    </location>
</feature>
<dbReference type="PANTHER" id="PTHR13754:SF13">
    <property type="entry name" value="METALLO-BETA-LACTAMASE SUPERFAMILY PROTEIN (AFU_ORTHOLOGUE AFUA_3G07630)"/>
    <property type="match status" value="1"/>
</dbReference>
<dbReference type="InterPro" id="IPR001279">
    <property type="entry name" value="Metallo-B-lactamas"/>
</dbReference>
<evidence type="ECO:0000313" key="2">
    <source>
        <dbReference type="EMBL" id="OAA32519.1"/>
    </source>
</evidence>
<evidence type="ECO:0000259" key="1">
    <source>
        <dbReference type="SMART" id="SM00849"/>
    </source>
</evidence>
<dbReference type="PATRIC" id="fig|1453497.3.peg.32"/>
<dbReference type="PANTHER" id="PTHR13754">
    <property type="entry name" value="METALLO-BETA-LACTAMASE SUPERFAMILY PROTEIN"/>
    <property type="match status" value="1"/>
</dbReference>
<sequence>MRIQVLCNDKALKGFESEHGLSLYIESYNHHILFDTGSSDVAVKNSEKLRLSLKEIDFVVISHGHYDHIGGLDSILKATGKTRVYAGKGCLLPRYSGPRRAGAPESKMQYQKLGARFEEIDQISAPAKNSFLLPAVPFRTSEMPSARFKRLGIEERVRDFFEDELGLIVIENQNAVLFTGCSHRGIGNIILEATKHWKIKTVVGGLHLLHKSPGEIEEICRLIKPFNIEKFYIGHCTGDQAIETFSKKLQAVVKELKAGQIIEI</sequence>
<organism evidence="2 3">
    <name type="scientific">Kosmotoga arenicorallina S304</name>
    <dbReference type="NCBI Taxonomy" id="1453497"/>
    <lineage>
        <taxon>Bacteria</taxon>
        <taxon>Thermotogati</taxon>
        <taxon>Thermotogota</taxon>
        <taxon>Thermotogae</taxon>
        <taxon>Kosmotogales</taxon>
        <taxon>Kosmotogaceae</taxon>
        <taxon>Kosmotoga</taxon>
    </lineage>
</organism>
<dbReference type="RefSeq" id="WP_068345136.1">
    <property type="nucleotide sequence ID" value="NZ_JFHK01000001.1"/>
</dbReference>
<dbReference type="EMBL" id="JFHK01000001">
    <property type="protein sequence ID" value="OAA32519.1"/>
    <property type="molecule type" value="Genomic_DNA"/>
</dbReference>
<gene>
    <name evidence="2" type="ORF">AT15_00125</name>
</gene>
<dbReference type="GO" id="GO:0016740">
    <property type="term" value="F:transferase activity"/>
    <property type="evidence" value="ECO:0007669"/>
    <property type="project" value="TreeGrafter"/>
</dbReference>
<dbReference type="Pfam" id="PF00753">
    <property type="entry name" value="Lactamase_B"/>
    <property type="match status" value="1"/>
</dbReference>
<comment type="caution">
    <text evidence="2">The sequence shown here is derived from an EMBL/GenBank/DDBJ whole genome shotgun (WGS) entry which is preliminary data.</text>
</comment>
<dbReference type="Gene3D" id="3.60.15.10">
    <property type="entry name" value="Ribonuclease Z/Hydroxyacylglutathione hydrolase-like"/>
    <property type="match status" value="1"/>
</dbReference>
<reference evidence="2 3" key="1">
    <citation type="submission" date="2014-02" db="EMBL/GenBank/DDBJ databases">
        <title>Kosmotoga genome sequencing.</title>
        <authorList>
            <person name="Pollo S.M."/>
            <person name="Charchuk R."/>
            <person name="Nesbo C.L."/>
        </authorList>
    </citation>
    <scope>NUCLEOTIDE SEQUENCE [LARGE SCALE GENOMIC DNA]</scope>
    <source>
        <strain evidence="2 3">S304</strain>
    </source>
</reference>
<dbReference type="CDD" id="cd07713">
    <property type="entry name" value="DHPS-like_MBL-fold"/>
    <property type="match status" value="1"/>
</dbReference>
<dbReference type="Proteomes" id="UP000077339">
    <property type="component" value="Unassembled WGS sequence"/>
</dbReference>
<accession>A0A182C8P3</accession>
<dbReference type="AlphaFoldDB" id="A0A182C8P3"/>
<dbReference type="InterPro" id="IPR052926">
    <property type="entry name" value="Metallo-beta-lactamase_dom"/>
</dbReference>
<dbReference type="OrthoDB" id="9803916at2"/>
<dbReference type="InterPro" id="IPR041712">
    <property type="entry name" value="DHPS-like_MBL-fold"/>
</dbReference>